<dbReference type="GO" id="GO:0016020">
    <property type="term" value="C:membrane"/>
    <property type="evidence" value="ECO:0007669"/>
    <property type="project" value="InterPro"/>
</dbReference>
<name>A0A8J3AGY0_9ACTN</name>
<keyword evidence="1" id="KW-1133">Transmembrane helix</keyword>
<reference evidence="2" key="2">
    <citation type="submission" date="2020-09" db="EMBL/GenBank/DDBJ databases">
        <authorList>
            <person name="Sun Q."/>
            <person name="Zhou Y."/>
        </authorList>
    </citation>
    <scope>NUCLEOTIDE SEQUENCE</scope>
    <source>
        <strain evidence="2">CGMCC 1.14988</strain>
    </source>
</reference>
<keyword evidence="3" id="KW-1185">Reference proteome</keyword>
<comment type="caution">
    <text evidence="2">The sequence shown here is derived from an EMBL/GenBank/DDBJ whole genome shotgun (WGS) entry which is preliminary data.</text>
</comment>
<evidence type="ECO:0000313" key="3">
    <source>
        <dbReference type="Proteomes" id="UP000650511"/>
    </source>
</evidence>
<feature type="transmembrane region" description="Helical" evidence="1">
    <location>
        <begin position="333"/>
        <end position="351"/>
    </location>
</feature>
<sequence length="485" mass="50535">MPMTSVTDVFAALLVIGLFLLVAKTLRARLTVLRELFLPASVIGGVLALLAGPQVLGRLVGAFDGPQVLTDGLLPPAVGEVWGQLPVILISVVFAALFIGKTIPSIGAIWRIAGPQVALGQTIAWGQYVVGIGLGLLVLGPVFGLPPLAGALLEIGFEGGHGTAAGLADTFEEFGFAEGTDLALGLATIGLVAGVLIGTVIINWAVRTGRIDLDADGNPVEVARQATDDDLDDLDDREGELARREHDETATTDPLSVHIGFVALAIAIGWLLLEALEWVEVNTWGGEGGLELLVHLPLFPMAMLGGVALQVFLDRTGRGRLVDRHLINRISGAALDLIIVAALGTLSLDALGGNLGAFAVLTLAGIAWNVSALLVLAPRIVPQHPYERGLGDFGQSMGMTVTGLLLMRIADPANRSGGLEAFGYKQLLFEPVVGGGLFTAASVPLIAQLGAVPVLIGTFVLMVFWLVLGLRVFGPDRDAPHPAEA</sequence>
<evidence type="ECO:0000256" key="1">
    <source>
        <dbReference type="SAM" id="Phobius"/>
    </source>
</evidence>
<dbReference type="PANTHER" id="PTHR36178:SF1">
    <property type="entry name" value="SODIUM_GLUTAMATE SYMPORTER"/>
    <property type="match status" value="1"/>
</dbReference>
<accession>A0A8J3AGY0</accession>
<keyword evidence="1" id="KW-0812">Transmembrane</keyword>
<feature type="transmembrane region" description="Helical" evidence="1">
    <location>
        <begin position="293"/>
        <end position="313"/>
    </location>
</feature>
<protein>
    <submittedName>
        <fullName evidence="2">Sodium:glutamate symporter</fullName>
    </submittedName>
</protein>
<dbReference type="GO" id="GO:0015501">
    <property type="term" value="F:glutamate:sodium symporter activity"/>
    <property type="evidence" value="ECO:0007669"/>
    <property type="project" value="InterPro"/>
</dbReference>
<feature type="transmembrane region" description="Helical" evidence="1">
    <location>
        <begin position="85"/>
        <end position="110"/>
    </location>
</feature>
<dbReference type="InterPro" id="IPR004445">
    <property type="entry name" value="GltS"/>
</dbReference>
<dbReference type="PANTHER" id="PTHR36178">
    <property type="entry name" value="SLR0625 PROTEIN"/>
    <property type="match status" value="1"/>
</dbReference>
<feature type="transmembrane region" description="Helical" evidence="1">
    <location>
        <begin position="445"/>
        <end position="468"/>
    </location>
</feature>
<feature type="transmembrane region" description="Helical" evidence="1">
    <location>
        <begin position="389"/>
        <end position="410"/>
    </location>
</feature>
<dbReference type="Pfam" id="PF03616">
    <property type="entry name" value="Glt_symporter"/>
    <property type="match status" value="1"/>
</dbReference>
<evidence type="ECO:0000313" key="2">
    <source>
        <dbReference type="EMBL" id="GGI08198.1"/>
    </source>
</evidence>
<dbReference type="AlphaFoldDB" id="A0A8J3AGY0"/>
<feature type="transmembrane region" description="Helical" evidence="1">
    <location>
        <begin position="182"/>
        <end position="206"/>
    </location>
</feature>
<feature type="transmembrane region" description="Helical" evidence="1">
    <location>
        <begin position="357"/>
        <end position="377"/>
    </location>
</feature>
<dbReference type="GO" id="GO:0015813">
    <property type="term" value="P:L-glutamate transmembrane transport"/>
    <property type="evidence" value="ECO:0007669"/>
    <property type="project" value="InterPro"/>
</dbReference>
<reference evidence="2" key="1">
    <citation type="journal article" date="2014" name="Int. J. Syst. Evol. Microbiol.">
        <title>Complete genome sequence of Corynebacterium casei LMG S-19264T (=DSM 44701T), isolated from a smear-ripened cheese.</title>
        <authorList>
            <consortium name="US DOE Joint Genome Institute (JGI-PGF)"/>
            <person name="Walter F."/>
            <person name="Albersmeier A."/>
            <person name="Kalinowski J."/>
            <person name="Ruckert C."/>
        </authorList>
    </citation>
    <scope>NUCLEOTIDE SEQUENCE</scope>
    <source>
        <strain evidence="2">CGMCC 1.14988</strain>
    </source>
</reference>
<organism evidence="2 3">
    <name type="scientific">Egicoccus halophilus</name>
    <dbReference type="NCBI Taxonomy" id="1670830"/>
    <lineage>
        <taxon>Bacteria</taxon>
        <taxon>Bacillati</taxon>
        <taxon>Actinomycetota</taxon>
        <taxon>Nitriliruptoria</taxon>
        <taxon>Egicoccales</taxon>
        <taxon>Egicoccaceae</taxon>
        <taxon>Egicoccus</taxon>
    </lineage>
</organism>
<dbReference type="EMBL" id="BMHA01000011">
    <property type="protein sequence ID" value="GGI08198.1"/>
    <property type="molecule type" value="Genomic_DNA"/>
</dbReference>
<proteinExistence type="predicted"/>
<feature type="transmembrane region" description="Helical" evidence="1">
    <location>
        <begin position="122"/>
        <end position="143"/>
    </location>
</feature>
<feature type="transmembrane region" description="Helical" evidence="1">
    <location>
        <begin position="6"/>
        <end position="24"/>
    </location>
</feature>
<keyword evidence="1" id="KW-0472">Membrane</keyword>
<feature type="transmembrane region" description="Helical" evidence="1">
    <location>
        <begin position="255"/>
        <end position="273"/>
    </location>
</feature>
<dbReference type="Proteomes" id="UP000650511">
    <property type="component" value="Unassembled WGS sequence"/>
</dbReference>
<feature type="transmembrane region" description="Helical" evidence="1">
    <location>
        <begin position="36"/>
        <end position="56"/>
    </location>
</feature>
<gene>
    <name evidence="2" type="ORF">GCM10011354_27890</name>
</gene>